<evidence type="ECO:0000313" key="7">
    <source>
        <dbReference type="Proteomes" id="UP000748756"/>
    </source>
</evidence>
<feature type="coiled-coil region" evidence="4">
    <location>
        <begin position="80"/>
        <end position="107"/>
    </location>
</feature>
<name>A0A9P5VD75_9FUNG</name>
<evidence type="ECO:0000256" key="4">
    <source>
        <dbReference type="SAM" id="Coils"/>
    </source>
</evidence>
<dbReference type="OrthoDB" id="417252at2759"/>
<keyword evidence="7" id="KW-1185">Reference proteome</keyword>
<feature type="domain" description="Eukaryotic translation initiation factor 3 subunit E N-terminal" evidence="5">
    <location>
        <begin position="6"/>
        <end position="118"/>
    </location>
</feature>
<dbReference type="Pfam" id="PF09440">
    <property type="entry name" value="eIF3_N"/>
    <property type="match status" value="1"/>
</dbReference>
<protein>
    <submittedName>
        <fullName evidence="6">Eukaryotic translation initiation factor 3 subunit E</fullName>
    </submittedName>
</protein>
<evidence type="ECO:0000313" key="6">
    <source>
        <dbReference type="EMBL" id="KAF9153387.1"/>
    </source>
</evidence>
<dbReference type="AlphaFoldDB" id="A0A9P5VD75"/>
<comment type="caution">
    <text evidence="6">The sequence shown here is derived from an EMBL/GenBank/DDBJ whole genome shotgun (WGS) entry which is preliminary data.</text>
</comment>
<evidence type="ECO:0000256" key="3">
    <source>
        <dbReference type="ARBA" id="ARBA00022917"/>
    </source>
</evidence>
<dbReference type="GO" id="GO:0005852">
    <property type="term" value="C:eukaryotic translation initiation factor 3 complex"/>
    <property type="evidence" value="ECO:0007669"/>
    <property type="project" value="InterPro"/>
</dbReference>
<evidence type="ECO:0000256" key="1">
    <source>
        <dbReference type="ARBA" id="ARBA00022490"/>
    </source>
</evidence>
<dbReference type="PANTHER" id="PTHR10317">
    <property type="entry name" value="EUKARYOTIC TRANSLATION INITIATION FACTOR 3 SUBUNIT E"/>
    <property type="match status" value="1"/>
</dbReference>
<dbReference type="EMBL" id="JAAAUQ010000178">
    <property type="protein sequence ID" value="KAF9153387.1"/>
    <property type="molecule type" value="Genomic_DNA"/>
</dbReference>
<organism evidence="6 7">
    <name type="scientific">Linnemannia schmuckeri</name>
    <dbReference type="NCBI Taxonomy" id="64567"/>
    <lineage>
        <taxon>Eukaryota</taxon>
        <taxon>Fungi</taxon>
        <taxon>Fungi incertae sedis</taxon>
        <taxon>Mucoromycota</taxon>
        <taxon>Mortierellomycotina</taxon>
        <taxon>Mortierellomycetes</taxon>
        <taxon>Mortierellales</taxon>
        <taxon>Mortierellaceae</taxon>
        <taxon>Linnemannia</taxon>
    </lineage>
</organism>
<dbReference type="InterPro" id="IPR019010">
    <property type="entry name" value="eIF3e_N"/>
</dbReference>
<keyword evidence="3" id="KW-0648">Protein biosynthesis</keyword>
<dbReference type="GO" id="GO:0003743">
    <property type="term" value="F:translation initiation factor activity"/>
    <property type="evidence" value="ECO:0007669"/>
    <property type="project" value="UniProtKB-KW"/>
</dbReference>
<proteinExistence type="predicted"/>
<keyword evidence="1" id="KW-0963">Cytoplasm</keyword>
<dbReference type="InterPro" id="IPR016650">
    <property type="entry name" value="eIF3e"/>
</dbReference>
<evidence type="ECO:0000259" key="5">
    <source>
        <dbReference type="SMART" id="SM01186"/>
    </source>
</evidence>
<dbReference type="SMART" id="SM01186">
    <property type="entry name" value="eIF3_N"/>
    <property type="match status" value="1"/>
</dbReference>
<dbReference type="Proteomes" id="UP000748756">
    <property type="component" value="Unassembled WGS sequence"/>
</dbReference>
<gene>
    <name evidence="6" type="primary">INT6_2</name>
    <name evidence="6" type="ORF">BG015_003506</name>
</gene>
<evidence type="ECO:0000256" key="2">
    <source>
        <dbReference type="ARBA" id="ARBA00022540"/>
    </source>
</evidence>
<keyword evidence="4" id="KW-0175">Coiled coil</keyword>
<reference evidence="6" key="1">
    <citation type="journal article" date="2020" name="Fungal Divers.">
        <title>Resolving the Mortierellaceae phylogeny through synthesis of multi-gene phylogenetics and phylogenomics.</title>
        <authorList>
            <person name="Vandepol N."/>
            <person name="Liber J."/>
            <person name="Desiro A."/>
            <person name="Na H."/>
            <person name="Kennedy M."/>
            <person name="Barry K."/>
            <person name="Grigoriev I.V."/>
            <person name="Miller A.N."/>
            <person name="O'Donnell K."/>
            <person name="Stajich J.E."/>
            <person name="Bonito G."/>
        </authorList>
    </citation>
    <scope>NUCLEOTIDE SEQUENCE</scope>
    <source>
        <strain evidence="6">NRRL 6426</strain>
    </source>
</reference>
<sequence>MSAQYDLTSKMIPFLDFHLVFPLLEFLEINKIARNRITFSFSITHPRQLALKTSLVDFIDKVHGELTDAGVIPTVTIESTKKQEEILEQLQKSNAEAQKVTEAIENRDVTRALRQNKL</sequence>
<keyword evidence="2 6" id="KW-0396">Initiation factor</keyword>
<accession>A0A9P5VD75</accession>